<dbReference type="InterPro" id="IPR037523">
    <property type="entry name" value="VOC_core"/>
</dbReference>
<dbReference type="CDD" id="cd07247">
    <property type="entry name" value="SgaA_N_like"/>
    <property type="match status" value="2"/>
</dbReference>
<dbReference type="Gene3D" id="3.10.180.10">
    <property type="entry name" value="2,3-Dihydroxybiphenyl 1,2-Dioxygenase, domain 1"/>
    <property type="match status" value="2"/>
</dbReference>
<dbReference type="SUPFAM" id="SSF54593">
    <property type="entry name" value="Glyoxalase/Bleomycin resistance protein/Dihydroxybiphenyl dioxygenase"/>
    <property type="match status" value="2"/>
</dbReference>
<sequence length="256" mass="26922">MRIDRPALGAPCWVEISTTDPEGSKAFYRETFGWRTEVDPNPEAGGYTLMMLGTDPVAGLGPVQRAGQPTSWTISFAVDDADAAATAVRGAGGRLVTEPADVLDLGRFSVAADPSGAVFALWQARGFTGTPLIDEPGALGWVELATRDTAGAKEFYPRVFGWSVTVGEMYTQWGLPGREFGGMADMADQFPADVGPYWMPYFAVADVDTTTERAAVLGATIALPPTDVPDGPRLAVLHDPQGAIFGIHVAGGGSGQ</sequence>
<dbReference type="RefSeq" id="WP_344625445.1">
    <property type="nucleotide sequence ID" value="NZ_BAAALD010000045.1"/>
</dbReference>
<dbReference type="InterPro" id="IPR052164">
    <property type="entry name" value="Anthracycline_SecMetBiosynth"/>
</dbReference>
<dbReference type="PANTHER" id="PTHR33993">
    <property type="entry name" value="GLYOXALASE-RELATED"/>
    <property type="match status" value="1"/>
</dbReference>
<reference evidence="3" key="1">
    <citation type="journal article" date="2019" name="Int. J. Syst. Evol. Microbiol.">
        <title>The Global Catalogue of Microorganisms (GCM) 10K type strain sequencing project: providing services to taxonomists for standard genome sequencing and annotation.</title>
        <authorList>
            <consortium name="The Broad Institute Genomics Platform"/>
            <consortium name="The Broad Institute Genome Sequencing Center for Infectious Disease"/>
            <person name="Wu L."/>
            <person name="Ma J."/>
        </authorList>
    </citation>
    <scope>NUCLEOTIDE SEQUENCE [LARGE SCALE GENOMIC DNA]</scope>
    <source>
        <strain evidence="3">JCM 13002</strain>
    </source>
</reference>
<name>A0ABP4EAU3_9ACTN</name>
<evidence type="ECO:0000259" key="1">
    <source>
        <dbReference type="PROSITE" id="PS51819"/>
    </source>
</evidence>
<dbReference type="Pfam" id="PF00903">
    <property type="entry name" value="Glyoxalase"/>
    <property type="match status" value="2"/>
</dbReference>
<feature type="domain" description="VOC" evidence="1">
    <location>
        <begin position="10"/>
        <end position="124"/>
    </location>
</feature>
<dbReference type="EMBL" id="BAAALD010000045">
    <property type="protein sequence ID" value="GAA1096913.1"/>
    <property type="molecule type" value="Genomic_DNA"/>
</dbReference>
<keyword evidence="3" id="KW-1185">Reference proteome</keyword>
<evidence type="ECO:0000313" key="2">
    <source>
        <dbReference type="EMBL" id="GAA1096913.1"/>
    </source>
</evidence>
<dbReference type="Proteomes" id="UP001499987">
    <property type="component" value="Unassembled WGS sequence"/>
</dbReference>
<proteinExistence type="predicted"/>
<organism evidence="2 3">
    <name type="scientific">Kitasatospora arboriphila</name>
    <dbReference type="NCBI Taxonomy" id="258052"/>
    <lineage>
        <taxon>Bacteria</taxon>
        <taxon>Bacillati</taxon>
        <taxon>Actinomycetota</taxon>
        <taxon>Actinomycetes</taxon>
        <taxon>Kitasatosporales</taxon>
        <taxon>Streptomycetaceae</taxon>
        <taxon>Kitasatospora</taxon>
    </lineage>
</organism>
<protein>
    <submittedName>
        <fullName evidence="2">VOC family protein</fullName>
    </submittedName>
</protein>
<dbReference type="PANTHER" id="PTHR33993:SF14">
    <property type="entry name" value="GB|AAF24581.1"/>
    <property type="match status" value="1"/>
</dbReference>
<gene>
    <name evidence="2" type="ORF">GCM10009663_44920</name>
</gene>
<dbReference type="InterPro" id="IPR004360">
    <property type="entry name" value="Glyas_Fos-R_dOase_dom"/>
</dbReference>
<evidence type="ECO:0000313" key="3">
    <source>
        <dbReference type="Proteomes" id="UP001499987"/>
    </source>
</evidence>
<accession>A0ABP4EAU3</accession>
<dbReference type="InterPro" id="IPR029068">
    <property type="entry name" value="Glyas_Bleomycin-R_OHBP_Dase"/>
</dbReference>
<dbReference type="PROSITE" id="PS51819">
    <property type="entry name" value="VOC"/>
    <property type="match status" value="2"/>
</dbReference>
<feature type="domain" description="VOC" evidence="1">
    <location>
        <begin position="138"/>
        <end position="250"/>
    </location>
</feature>
<comment type="caution">
    <text evidence="2">The sequence shown here is derived from an EMBL/GenBank/DDBJ whole genome shotgun (WGS) entry which is preliminary data.</text>
</comment>